<reference evidence="15" key="1">
    <citation type="submission" date="2021-06" db="EMBL/GenBank/DDBJ databases">
        <authorList>
            <person name="Kallberg Y."/>
            <person name="Tangrot J."/>
            <person name="Rosling A."/>
        </authorList>
    </citation>
    <scope>NUCLEOTIDE SEQUENCE</scope>
    <source>
        <strain evidence="15">87-6 pot B 2015</strain>
    </source>
</reference>
<evidence type="ECO:0000313" key="16">
    <source>
        <dbReference type="Proteomes" id="UP000789375"/>
    </source>
</evidence>
<dbReference type="Pfam" id="PF03330">
    <property type="entry name" value="DPBB_1"/>
    <property type="match status" value="1"/>
</dbReference>
<comment type="catalytic activity">
    <reaction evidence="12">
        <text>IMP + H2O = inosine + phosphate</text>
        <dbReference type="Rhea" id="RHEA:27718"/>
        <dbReference type="ChEBI" id="CHEBI:15377"/>
        <dbReference type="ChEBI" id="CHEBI:17596"/>
        <dbReference type="ChEBI" id="CHEBI:43474"/>
        <dbReference type="ChEBI" id="CHEBI:58053"/>
        <dbReference type="EC" id="3.1.3.99"/>
    </reaction>
</comment>
<evidence type="ECO:0000259" key="14">
    <source>
        <dbReference type="Pfam" id="PF03330"/>
    </source>
</evidence>
<gene>
    <name evidence="15" type="ORF">FMOSSE_LOCUS7250</name>
</gene>
<dbReference type="SUPFAM" id="SSF50685">
    <property type="entry name" value="Barwin-like endoglucanases"/>
    <property type="match status" value="1"/>
</dbReference>
<evidence type="ECO:0000256" key="3">
    <source>
        <dbReference type="ARBA" id="ARBA00011881"/>
    </source>
</evidence>
<comment type="caution">
    <text evidence="15">The sequence shown here is derived from an EMBL/GenBank/DDBJ whole genome shotgun (WGS) entry which is preliminary data.</text>
</comment>
<proteinExistence type="inferred from homology"/>
<dbReference type="GO" id="GO:0008253">
    <property type="term" value="F:5'-nucleotidase activity"/>
    <property type="evidence" value="ECO:0007669"/>
    <property type="project" value="InterPro"/>
</dbReference>
<dbReference type="SUPFAM" id="SSF56784">
    <property type="entry name" value="HAD-like"/>
    <property type="match status" value="1"/>
</dbReference>
<evidence type="ECO:0000256" key="8">
    <source>
        <dbReference type="ARBA" id="ARBA00022801"/>
    </source>
</evidence>
<dbReference type="AlphaFoldDB" id="A0A9N9FZJ4"/>
<organism evidence="15 16">
    <name type="scientific">Funneliformis mosseae</name>
    <name type="common">Endomycorrhizal fungus</name>
    <name type="synonym">Glomus mosseae</name>
    <dbReference type="NCBI Taxonomy" id="27381"/>
    <lineage>
        <taxon>Eukaryota</taxon>
        <taxon>Fungi</taxon>
        <taxon>Fungi incertae sedis</taxon>
        <taxon>Mucoromycota</taxon>
        <taxon>Glomeromycotina</taxon>
        <taxon>Glomeromycetes</taxon>
        <taxon>Glomerales</taxon>
        <taxon>Glomeraceae</taxon>
        <taxon>Funneliformis</taxon>
    </lineage>
</organism>
<dbReference type="EC" id="3.1.3.99" evidence="4"/>
<dbReference type="GO" id="GO:0071590">
    <property type="term" value="P:nicotinamide riboside biosynthetic process"/>
    <property type="evidence" value="ECO:0007669"/>
    <property type="project" value="TreeGrafter"/>
</dbReference>
<keyword evidence="9" id="KW-0067">ATP-binding</keyword>
<feature type="domain" description="RlpA-like protein double-psi beta-barrel" evidence="14">
    <location>
        <begin position="89"/>
        <end position="137"/>
    </location>
</feature>
<evidence type="ECO:0000256" key="12">
    <source>
        <dbReference type="ARBA" id="ARBA00047413"/>
    </source>
</evidence>
<evidence type="ECO:0000256" key="9">
    <source>
        <dbReference type="ARBA" id="ARBA00022840"/>
    </source>
</evidence>
<evidence type="ECO:0000256" key="5">
    <source>
        <dbReference type="ARBA" id="ARBA00015544"/>
    </source>
</evidence>
<evidence type="ECO:0000313" key="15">
    <source>
        <dbReference type="EMBL" id="CAG8566867.1"/>
    </source>
</evidence>
<dbReference type="GO" id="GO:0000287">
    <property type="term" value="F:magnesium ion binding"/>
    <property type="evidence" value="ECO:0007669"/>
    <property type="project" value="InterPro"/>
</dbReference>
<dbReference type="CDD" id="cd22271">
    <property type="entry name" value="DPBB_EXP_N-like"/>
    <property type="match status" value="1"/>
</dbReference>
<evidence type="ECO:0000256" key="11">
    <source>
        <dbReference type="ARBA" id="ARBA00023080"/>
    </source>
</evidence>
<protein>
    <recommendedName>
        <fullName evidence="5">IMP-specific 5'-nucleotidase 1</fullName>
        <ecNumber evidence="4">3.1.3.99</ecNumber>
    </recommendedName>
</protein>
<keyword evidence="13" id="KW-0732">Signal</keyword>
<dbReference type="Pfam" id="PF06437">
    <property type="entry name" value="ISN1"/>
    <property type="match status" value="1"/>
</dbReference>
<comment type="similarity">
    <text evidence="2">Belongs to the ISN1 family.</text>
</comment>
<keyword evidence="6" id="KW-0479">Metal-binding</keyword>
<feature type="chain" id="PRO_5040187871" description="IMP-specific 5'-nucleotidase 1" evidence="13">
    <location>
        <begin position="20"/>
        <end position="591"/>
    </location>
</feature>
<comment type="subunit">
    <text evidence="3">Homotetramer.</text>
</comment>
<dbReference type="GO" id="GO:0005524">
    <property type="term" value="F:ATP binding"/>
    <property type="evidence" value="ECO:0007669"/>
    <property type="project" value="UniProtKB-KW"/>
</dbReference>
<evidence type="ECO:0000256" key="4">
    <source>
        <dbReference type="ARBA" id="ARBA00012894"/>
    </source>
</evidence>
<keyword evidence="10" id="KW-0460">Magnesium</keyword>
<evidence type="ECO:0000256" key="1">
    <source>
        <dbReference type="ARBA" id="ARBA00001946"/>
    </source>
</evidence>
<keyword evidence="7" id="KW-0547">Nucleotide-binding</keyword>
<accession>A0A9N9FZJ4</accession>
<keyword evidence="16" id="KW-1185">Reference proteome</keyword>
<dbReference type="GO" id="GO:0071592">
    <property type="term" value="P:nicotinic acid riboside biosynthetic process"/>
    <property type="evidence" value="ECO:0007669"/>
    <property type="project" value="TreeGrafter"/>
</dbReference>
<evidence type="ECO:0000256" key="6">
    <source>
        <dbReference type="ARBA" id="ARBA00022723"/>
    </source>
</evidence>
<dbReference type="PANTHER" id="PTHR28213">
    <property type="entry name" value="IMP-SPECIFIC 5'-NUCLEOTIDASE 1"/>
    <property type="match status" value="1"/>
</dbReference>
<evidence type="ECO:0000256" key="2">
    <source>
        <dbReference type="ARBA" id="ARBA00005307"/>
    </source>
</evidence>
<dbReference type="GO" id="GO:0009117">
    <property type="term" value="P:nucleotide metabolic process"/>
    <property type="evidence" value="ECO:0007669"/>
    <property type="project" value="UniProtKB-KW"/>
</dbReference>
<dbReference type="Gene3D" id="2.40.40.10">
    <property type="entry name" value="RlpA-like domain"/>
    <property type="match status" value="1"/>
</dbReference>
<name>A0A9N9FZJ4_FUNMO</name>
<dbReference type="InterPro" id="IPR036908">
    <property type="entry name" value="RlpA-like_sf"/>
</dbReference>
<evidence type="ECO:0000256" key="13">
    <source>
        <dbReference type="SAM" id="SignalP"/>
    </source>
</evidence>
<dbReference type="Proteomes" id="UP000789375">
    <property type="component" value="Unassembled WGS sequence"/>
</dbReference>
<dbReference type="EMBL" id="CAJVPP010001655">
    <property type="protein sequence ID" value="CAG8566867.1"/>
    <property type="molecule type" value="Genomic_DNA"/>
</dbReference>
<sequence>MKTFTFFLALFLAFTVITAEDNEEQWFASSINPFDQKKRDISAKITFYEGHSLDNAACYGRDGLPEYDAKSTDFIGAMKGLNNCYKCLEITNPKNKKKVVVKIIDKCAGCKKNQVDLTRTAFSKIANPDDGIVNIKFRAVSCPSKVFSLGGSMLSEKFCLESRSISVTEFINYALRAHKRDPFIEFIKGMLMTPFVLHARPLPHIYDPTEKEDSPGDDDYHMDANVARYCDILSSIEELINEHIRKQAKGVPDQSRLKRLVPSISTFHTQLPLRESFLLANTKHSIAARRFVPPSFNDIRRILNTAQNIAIAPKLKLITFDGDMTLYDDGKDFEHDSELVKLLMKLLEHDLYVCVVTAAGYPGDASRYEQRLSGLLKGFENARLSKEMCEKFFVLGGECNYLLQCQDNYHLKYLKESEYQPQCIRSWKPDQIKAILDLAQENLQRCIDDMKLPCTVLRKSKAVGIVPKPNVKIFREQLDECVLSTQHRIVNYLQSPRGSENSLPFCAFNGGSDVWVDIGNKLIGVHILQEFLGAKPHETLHVGDQFLSTGNDFATRHQCCTLWIVSPVETQNVLVELTALLEAKKPERVVK</sequence>
<dbReference type="PANTHER" id="PTHR28213:SF1">
    <property type="entry name" value="IMP-SPECIFIC 5'-NUCLEOTIDASE 1"/>
    <property type="match status" value="1"/>
</dbReference>
<comment type="cofactor">
    <cofactor evidence="1">
        <name>Mg(2+)</name>
        <dbReference type="ChEBI" id="CHEBI:18420"/>
    </cofactor>
</comment>
<keyword evidence="8" id="KW-0378">Hydrolase</keyword>
<evidence type="ECO:0000256" key="7">
    <source>
        <dbReference type="ARBA" id="ARBA00022741"/>
    </source>
</evidence>
<dbReference type="InterPro" id="IPR036412">
    <property type="entry name" value="HAD-like_sf"/>
</dbReference>
<dbReference type="GO" id="GO:0006190">
    <property type="term" value="P:inosine salvage"/>
    <property type="evidence" value="ECO:0007669"/>
    <property type="project" value="InterPro"/>
</dbReference>
<keyword evidence="11" id="KW-0546">Nucleotide metabolism</keyword>
<dbReference type="InterPro" id="IPR009009">
    <property type="entry name" value="RlpA-like_DPBB"/>
</dbReference>
<feature type="signal peptide" evidence="13">
    <location>
        <begin position="1"/>
        <end position="19"/>
    </location>
</feature>
<dbReference type="InterPro" id="IPR009453">
    <property type="entry name" value="ISN1"/>
</dbReference>
<evidence type="ECO:0000256" key="10">
    <source>
        <dbReference type="ARBA" id="ARBA00022842"/>
    </source>
</evidence>